<evidence type="ECO:0000256" key="6">
    <source>
        <dbReference type="PROSITE-ProRule" id="PRU00169"/>
    </source>
</evidence>
<evidence type="ECO:0000256" key="3">
    <source>
        <dbReference type="ARBA" id="ARBA00023015"/>
    </source>
</evidence>
<dbReference type="InterPro" id="IPR011006">
    <property type="entry name" value="CheY-like_superfamily"/>
</dbReference>
<feature type="domain" description="Response regulatory" evidence="8">
    <location>
        <begin position="3"/>
        <end position="118"/>
    </location>
</feature>
<evidence type="ECO:0000259" key="8">
    <source>
        <dbReference type="PROSITE" id="PS50110"/>
    </source>
</evidence>
<dbReference type="PROSITE" id="PS50043">
    <property type="entry name" value="HTH_LUXR_2"/>
    <property type="match status" value="1"/>
</dbReference>
<feature type="modified residue" description="4-aspartylphosphate" evidence="6">
    <location>
        <position position="53"/>
    </location>
</feature>
<dbReference type="GeneID" id="90521365"/>
<organism evidence="9 10">
    <name type="scientific">Pantoea eucalypti</name>
    <dbReference type="NCBI Taxonomy" id="470933"/>
    <lineage>
        <taxon>Bacteria</taxon>
        <taxon>Pseudomonadati</taxon>
        <taxon>Pseudomonadota</taxon>
        <taxon>Gammaproteobacteria</taxon>
        <taxon>Enterobacterales</taxon>
        <taxon>Erwiniaceae</taxon>
        <taxon>Pantoea</taxon>
    </lineage>
</organism>
<dbReference type="InterPro" id="IPR039420">
    <property type="entry name" value="WalR-like"/>
</dbReference>
<dbReference type="RefSeq" id="WP_140915558.1">
    <property type="nucleotide sequence ID" value="NZ_CP045720.1"/>
</dbReference>
<dbReference type="Pfam" id="PF00072">
    <property type="entry name" value="Response_reg"/>
    <property type="match status" value="1"/>
</dbReference>
<dbReference type="EMBL" id="VHJB01000032">
    <property type="protein sequence ID" value="TPV41654.1"/>
    <property type="molecule type" value="Genomic_DNA"/>
</dbReference>
<dbReference type="PANTHER" id="PTHR43214:SF41">
    <property type="entry name" value="NITRATE_NITRITE RESPONSE REGULATOR PROTEIN NARP"/>
    <property type="match status" value="1"/>
</dbReference>
<protein>
    <submittedName>
        <fullName evidence="9">Response regulator</fullName>
    </submittedName>
</protein>
<dbReference type="SUPFAM" id="SSF46894">
    <property type="entry name" value="C-terminal effector domain of the bipartite response regulators"/>
    <property type="match status" value="1"/>
</dbReference>
<dbReference type="SMART" id="SM00448">
    <property type="entry name" value="REC"/>
    <property type="match status" value="1"/>
</dbReference>
<dbReference type="InterPro" id="IPR001789">
    <property type="entry name" value="Sig_transdc_resp-reg_receiver"/>
</dbReference>
<dbReference type="CDD" id="cd06170">
    <property type="entry name" value="LuxR_C_like"/>
    <property type="match status" value="1"/>
</dbReference>
<sequence>MAAFIIIDDHPLARLAIRMLLEKDGHNVVAESDSADRVVELVRQHDAGALIMDIDLPGISGTEAIALLRAANIRVPVIVMSGKNPEYYTQLSMKAGANGFISKQNSLADLSHAVSAVFSGYGYFPLRMHESWAESVADPDSDRLRQLSKREFEVLRYLGEGREIMNIAARMEISNKTVSTYKARLMEKLGLKNQRDLLDFTRRNNIS</sequence>
<evidence type="ECO:0000313" key="9">
    <source>
        <dbReference type="EMBL" id="TPV41654.1"/>
    </source>
</evidence>
<comment type="caution">
    <text evidence="9">The sequence shown here is derived from an EMBL/GenBank/DDBJ whole genome shotgun (WGS) entry which is preliminary data.</text>
</comment>
<dbReference type="Gene3D" id="3.40.50.2300">
    <property type="match status" value="1"/>
</dbReference>
<evidence type="ECO:0000313" key="10">
    <source>
        <dbReference type="Proteomes" id="UP000315469"/>
    </source>
</evidence>
<keyword evidence="1 6" id="KW-0597">Phosphoprotein</keyword>
<feature type="domain" description="HTH luxR-type" evidence="7">
    <location>
        <begin position="140"/>
        <end position="205"/>
    </location>
</feature>
<dbReference type="InterPro" id="IPR016032">
    <property type="entry name" value="Sig_transdc_resp-reg_C-effctor"/>
</dbReference>
<dbReference type="Proteomes" id="UP000315469">
    <property type="component" value="Unassembled WGS sequence"/>
</dbReference>
<dbReference type="InterPro" id="IPR058245">
    <property type="entry name" value="NreC/VraR/RcsB-like_REC"/>
</dbReference>
<evidence type="ECO:0000259" key="7">
    <source>
        <dbReference type="PROSITE" id="PS50043"/>
    </source>
</evidence>
<reference evidence="9 10" key="1">
    <citation type="submission" date="2019-06" db="EMBL/GenBank/DDBJ databases">
        <title>Taxogenomics and systematics of the genus Pantoea.</title>
        <authorList>
            <person name="Tambong J.T."/>
        </authorList>
    </citation>
    <scope>NUCLEOTIDE SEQUENCE [LARGE SCALE GENOMIC DNA]</scope>
    <source>
        <strain evidence="9 10">LMG 24197</strain>
    </source>
</reference>
<keyword evidence="5" id="KW-0804">Transcription</keyword>
<proteinExistence type="predicted"/>
<keyword evidence="3" id="KW-0805">Transcription regulation</keyword>
<dbReference type="Gene3D" id="1.10.10.10">
    <property type="entry name" value="Winged helix-like DNA-binding domain superfamily/Winged helix DNA-binding domain"/>
    <property type="match status" value="1"/>
</dbReference>
<dbReference type="SUPFAM" id="SSF52172">
    <property type="entry name" value="CheY-like"/>
    <property type="match status" value="1"/>
</dbReference>
<keyword evidence="10" id="KW-1185">Reference proteome</keyword>
<dbReference type="InterPro" id="IPR036388">
    <property type="entry name" value="WH-like_DNA-bd_sf"/>
</dbReference>
<evidence type="ECO:0000256" key="4">
    <source>
        <dbReference type="ARBA" id="ARBA00023125"/>
    </source>
</evidence>
<dbReference type="PRINTS" id="PR00038">
    <property type="entry name" value="HTHLUXR"/>
</dbReference>
<evidence type="ECO:0000256" key="1">
    <source>
        <dbReference type="ARBA" id="ARBA00022553"/>
    </source>
</evidence>
<dbReference type="CDD" id="cd17535">
    <property type="entry name" value="REC_NarL-like"/>
    <property type="match status" value="1"/>
</dbReference>
<evidence type="ECO:0000256" key="2">
    <source>
        <dbReference type="ARBA" id="ARBA00023012"/>
    </source>
</evidence>
<evidence type="ECO:0000256" key="5">
    <source>
        <dbReference type="ARBA" id="ARBA00023163"/>
    </source>
</evidence>
<dbReference type="SMART" id="SM00421">
    <property type="entry name" value="HTH_LUXR"/>
    <property type="match status" value="1"/>
</dbReference>
<keyword evidence="4" id="KW-0238">DNA-binding</keyword>
<accession>A0ABY2ZN52</accession>
<keyword evidence="2" id="KW-0902">Two-component regulatory system</keyword>
<dbReference type="Pfam" id="PF00196">
    <property type="entry name" value="GerE"/>
    <property type="match status" value="1"/>
</dbReference>
<dbReference type="InterPro" id="IPR000792">
    <property type="entry name" value="Tscrpt_reg_LuxR_C"/>
</dbReference>
<gene>
    <name evidence="9" type="ORF">FJW02_02965</name>
</gene>
<dbReference type="PANTHER" id="PTHR43214">
    <property type="entry name" value="TWO-COMPONENT RESPONSE REGULATOR"/>
    <property type="match status" value="1"/>
</dbReference>
<name>A0ABY2ZN52_9GAMM</name>
<dbReference type="PROSITE" id="PS50110">
    <property type="entry name" value="RESPONSE_REGULATORY"/>
    <property type="match status" value="1"/>
</dbReference>